<gene>
    <name evidence="2" type="ORF">J2S48_001245</name>
</gene>
<name>A0ABU2CK76_9MICO</name>
<protein>
    <submittedName>
        <fullName evidence="2">Uncharacterized protein</fullName>
    </submittedName>
</protein>
<reference evidence="2 3" key="1">
    <citation type="submission" date="2023-07" db="EMBL/GenBank/DDBJ databases">
        <title>Sequencing the genomes of 1000 actinobacteria strains.</title>
        <authorList>
            <person name="Klenk H.-P."/>
        </authorList>
    </citation>
    <scope>NUCLEOTIDE SEQUENCE [LARGE SCALE GENOMIC DNA]</scope>
    <source>
        <strain evidence="2 3">DSM 45554</strain>
    </source>
</reference>
<evidence type="ECO:0000256" key="1">
    <source>
        <dbReference type="SAM" id="MobiDB-lite"/>
    </source>
</evidence>
<comment type="caution">
    <text evidence="2">The sequence shown here is derived from an EMBL/GenBank/DDBJ whole genome shotgun (WGS) entry which is preliminary data.</text>
</comment>
<accession>A0ABU2CK76</accession>
<keyword evidence="3" id="KW-1185">Reference proteome</keyword>
<feature type="compositionally biased region" description="Low complexity" evidence="1">
    <location>
        <begin position="1"/>
        <end position="29"/>
    </location>
</feature>
<sequence length="92" mass="9388">MRRRAAPTTAEARSGLTSSAGQAASSSGDRGADAECRTTEEELACATGEWLPAGEDLPETLLLKCALGYGLRVLTCRGGAPLSAGSESTCLK</sequence>
<evidence type="ECO:0000313" key="3">
    <source>
        <dbReference type="Proteomes" id="UP001183585"/>
    </source>
</evidence>
<organism evidence="2 3">
    <name type="scientific">Promicromonospora iranensis</name>
    <dbReference type="NCBI Taxonomy" id="1105144"/>
    <lineage>
        <taxon>Bacteria</taxon>
        <taxon>Bacillati</taxon>
        <taxon>Actinomycetota</taxon>
        <taxon>Actinomycetes</taxon>
        <taxon>Micrococcales</taxon>
        <taxon>Promicromonosporaceae</taxon>
        <taxon>Promicromonospora</taxon>
    </lineage>
</organism>
<dbReference type="Proteomes" id="UP001183585">
    <property type="component" value="Unassembled WGS sequence"/>
</dbReference>
<feature type="region of interest" description="Disordered" evidence="1">
    <location>
        <begin position="1"/>
        <end position="35"/>
    </location>
</feature>
<evidence type="ECO:0000313" key="2">
    <source>
        <dbReference type="EMBL" id="MDR7381730.1"/>
    </source>
</evidence>
<proteinExistence type="predicted"/>
<dbReference type="EMBL" id="JAVDYE010000001">
    <property type="protein sequence ID" value="MDR7381730.1"/>
    <property type="molecule type" value="Genomic_DNA"/>
</dbReference>